<gene>
    <name evidence="2" type="ORF">Aco03nite_075270</name>
</gene>
<evidence type="ECO:0000313" key="2">
    <source>
        <dbReference type="EMBL" id="GID59123.1"/>
    </source>
</evidence>
<proteinExistence type="predicted"/>
<sequence length="238" mass="23335">MTAGLRRAVAAEWVKVYSVRSAVATLAMVPLLTVGIAVLVIVTGSLPPGETILAAGLGNAVPAQLVAGAFGAMLVAGEYGSGTIRPTLAAVPRRYLVLTAKALVAFLTVAVVALVAAGGAYLSGVLMADTARNPVGGVLPALPGFAVALGTVAMLGVAVGGLVRHPGAAVTAVTAILLGPLLIGPLLGDAGSGLIDASPTAGLQKLADSGAWPTLALITGYSLALLAVATVALHRRDA</sequence>
<feature type="transmembrane region" description="Helical" evidence="1">
    <location>
        <begin position="142"/>
        <end position="163"/>
    </location>
</feature>
<accession>A0ABQ3XKU7</accession>
<keyword evidence="3" id="KW-1185">Reference proteome</keyword>
<feature type="transmembrane region" description="Helical" evidence="1">
    <location>
        <begin position="52"/>
        <end position="75"/>
    </location>
</feature>
<name>A0ABQ3XKU7_9ACTN</name>
<feature type="transmembrane region" description="Helical" evidence="1">
    <location>
        <begin position="170"/>
        <end position="191"/>
    </location>
</feature>
<keyword evidence="1" id="KW-0472">Membrane</keyword>
<dbReference type="EMBL" id="BOMG01000094">
    <property type="protein sequence ID" value="GID59123.1"/>
    <property type="molecule type" value="Genomic_DNA"/>
</dbReference>
<reference evidence="2 3" key="1">
    <citation type="submission" date="2021-01" db="EMBL/GenBank/DDBJ databases">
        <title>Whole genome shotgun sequence of Actinoplanes couchii NBRC 106145.</title>
        <authorList>
            <person name="Komaki H."/>
            <person name="Tamura T."/>
        </authorList>
    </citation>
    <scope>NUCLEOTIDE SEQUENCE [LARGE SCALE GENOMIC DNA]</scope>
    <source>
        <strain evidence="2 3">NBRC 106145</strain>
    </source>
</reference>
<keyword evidence="1" id="KW-1133">Transmembrane helix</keyword>
<feature type="transmembrane region" description="Helical" evidence="1">
    <location>
        <begin position="21"/>
        <end position="46"/>
    </location>
</feature>
<feature type="transmembrane region" description="Helical" evidence="1">
    <location>
        <begin position="211"/>
        <end position="233"/>
    </location>
</feature>
<evidence type="ECO:0000256" key="1">
    <source>
        <dbReference type="SAM" id="Phobius"/>
    </source>
</evidence>
<protein>
    <submittedName>
        <fullName evidence="2">ABC transporter permease</fullName>
    </submittedName>
</protein>
<dbReference type="Proteomes" id="UP000612282">
    <property type="component" value="Unassembled WGS sequence"/>
</dbReference>
<keyword evidence="1" id="KW-0812">Transmembrane</keyword>
<organism evidence="2 3">
    <name type="scientific">Actinoplanes couchii</name>
    <dbReference type="NCBI Taxonomy" id="403638"/>
    <lineage>
        <taxon>Bacteria</taxon>
        <taxon>Bacillati</taxon>
        <taxon>Actinomycetota</taxon>
        <taxon>Actinomycetes</taxon>
        <taxon>Micromonosporales</taxon>
        <taxon>Micromonosporaceae</taxon>
        <taxon>Actinoplanes</taxon>
    </lineage>
</organism>
<evidence type="ECO:0000313" key="3">
    <source>
        <dbReference type="Proteomes" id="UP000612282"/>
    </source>
</evidence>
<comment type="caution">
    <text evidence="2">The sequence shown here is derived from an EMBL/GenBank/DDBJ whole genome shotgun (WGS) entry which is preliminary data.</text>
</comment>
<feature type="transmembrane region" description="Helical" evidence="1">
    <location>
        <begin position="95"/>
        <end position="122"/>
    </location>
</feature>